<evidence type="ECO:0000256" key="1">
    <source>
        <dbReference type="SAM" id="MobiDB-lite"/>
    </source>
</evidence>
<evidence type="ECO:0000313" key="3">
    <source>
        <dbReference type="EMBL" id="UPL17343.1"/>
    </source>
</evidence>
<organism evidence="3 4">
    <name type="scientific">Microbacterium aurugineum</name>
    <dbReference type="NCBI Taxonomy" id="2851642"/>
    <lineage>
        <taxon>Bacteria</taxon>
        <taxon>Bacillati</taxon>
        <taxon>Actinomycetota</taxon>
        <taxon>Actinomycetes</taxon>
        <taxon>Micrococcales</taxon>
        <taxon>Microbacteriaceae</taxon>
        <taxon>Microbacterium</taxon>
    </lineage>
</organism>
<reference evidence="3 4" key="1">
    <citation type="submission" date="2021-06" db="EMBL/GenBank/DDBJ databases">
        <title>Genome-based taxonomic framework of Microbacterium strains isolated from marine environment, the description of four new species and reclassification of four preexisting species.</title>
        <authorList>
            <person name="Lee S.D."/>
            <person name="Kim S.-M."/>
            <person name="Byeon Y.-S."/>
            <person name="Yang H.L."/>
            <person name="Kim I.S."/>
        </authorList>
    </citation>
    <scope>NUCLEOTIDE SEQUENCE [LARGE SCALE GENOMIC DNA]</scope>
    <source>
        <strain evidence="3 4">KSW4-10</strain>
    </source>
</reference>
<keyword evidence="2" id="KW-0732">Signal</keyword>
<dbReference type="RefSeq" id="WP_261812424.1">
    <property type="nucleotide sequence ID" value="NZ_CP078078.1"/>
</dbReference>
<feature type="signal peptide" evidence="2">
    <location>
        <begin position="1"/>
        <end position="23"/>
    </location>
</feature>
<sequence>MNRSSVLIPFVLTSALLLSACSAQDPEPPGEDTTTGDETISVDGGPDVADVFDRIGSCDTVATHVAPYIEGLVPLDSNAVDEYGAYCQWEAPEDLADLGDLASVEVMVVPSETSEVEDPDIIEQAGLTLIPDGALDAAGGIAYGLDGETAVAAVTVTSVRVPGINIDITGGQWGDRPALDGPAAVGVAKGILGIG</sequence>
<protein>
    <recommendedName>
        <fullName evidence="5">DUF3558 domain-containing protein</fullName>
    </recommendedName>
</protein>
<keyword evidence="4" id="KW-1185">Reference proteome</keyword>
<evidence type="ECO:0008006" key="5">
    <source>
        <dbReference type="Google" id="ProtNLM"/>
    </source>
</evidence>
<name>A0ABY4IX57_9MICO</name>
<gene>
    <name evidence="3" type="ORF">KV397_06030</name>
</gene>
<dbReference type="Proteomes" id="UP000830631">
    <property type="component" value="Chromosome"/>
</dbReference>
<feature type="region of interest" description="Disordered" evidence="1">
    <location>
        <begin position="23"/>
        <end position="43"/>
    </location>
</feature>
<dbReference type="PROSITE" id="PS51257">
    <property type="entry name" value="PROKAR_LIPOPROTEIN"/>
    <property type="match status" value="1"/>
</dbReference>
<accession>A0ABY4IX57</accession>
<evidence type="ECO:0000313" key="4">
    <source>
        <dbReference type="Proteomes" id="UP000830631"/>
    </source>
</evidence>
<feature type="chain" id="PRO_5045464675" description="DUF3558 domain-containing protein" evidence="2">
    <location>
        <begin position="24"/>
        <end position="195"/>
    </location>
</feature>
<proteinExistence type="predicted"/>
<evidence type="ECO:0000256" key="2">
    <source>
        <dbReference type="SAM" id="SignalP"/>
    </source>
</evidence>
<dbReference type="EMBL" id="CP078078">
    <property type="protein sequence ID" value="UPL17343.1"/>
    <property type="molecule type" value="Genomic_DNA"/>
</dbReference>